<reference evidence="3 4" key="1">
    <citation type="submission" date="2023-11" db="EMBL/GenBank/DDBJ databases">
        <title>Arctic aerobic anoxygenic photoheterotroph Sediminicoccus rosea KRV36 adapts its photosynthesis to long days of polar summer.</title>
        <authorList>
            <person name="Tomasch J."/>
            <person name="Kopejtka K."/>
            <person name="Bily T."/>
            <person name="Gardiner A.T."/>
            <person name="Gardian Z."/>
            <person name="Shivaramu S."/>
            <person name="Koblizek M."/>
            <person name="Engelhardt F."/>
            <person name="Kaftan D."/>
        </authorList>
    </citation>
    <scope>NUCLEOTIDE SEQUENCE [LARGE SCALE GENOMIC DNA]</scope>
    <source>
        <strain evidence="3 4">R-30</strain>
    </source>
</reference>
<keyword evidence="1" id="KW-0175">Coiled coil</keyword>
<evidence type="ECO:0000256" key="2">
    <source>
        <dbReference type="SAM" id="MobiDB-lite"/>
    </source>
</evidence>
<evidence type="ECO:0000313" key="4">
    <source>
        <dbReference type="Proteomes" id="UP001305521"/>
    </source>
</evidence>
<evidence type="ECO:0000313" key="3">
    <source>
        <dbReference type="EMBL" id="WPB86394.1"/>
    </source>
</evidence>
<name>A0ABZ0PL18_9PROT</name>
<sequence>MGDKTPNVPGHDLSQQAERDRQVRAARVARINQDLLDRPREMKRQMGAQPSLRLRIAENLWNIMEDAQSRSPAVTRATILHEAGMGRASESTKRAPYFLCDPTWPPAKKAERAKQLTHDPSGYVRLARAAAKLLGLDDRDFYLVDLFAGTRFAAEIESELPPEDPQREAWATLLALLQHQARKISQEFDLPRYFARQTGWGLGYRDGKFQPGSGGAKEPSAFLGWVEAGSPRSGVFRFRLLDPKELYGPDCTPDDVANYEDLLRRGADELPVTVHTVLVLHLVLAPQGPGSAVAPCLRARCVSYILSADYSNVFEPYTGKQMQRGDVIAVCHRAIATRAESPLTRLPESLAAGLVRSVSQQPAPKREFEIGEREMVYTHMSDCSGYGFDMGDVVLRDELHGIPPSLASVEPDDSPRIIVPLGEEALVILGLRISGFMAERNWTEAQPSKPVSAAPAILTASTVPLADEWLAQDEAGRARIAAIAANPTPFAAGTMLAALDRACQAPDHEQTPINQLRGSARELTAALATAIAEMEATRDANLRKSL</sequence>
<keyword evidence="4" id="KW-1185">Reference proteome</keyword>
<feature type="coiled-coil region" evidence="1">
    <location>
        <begin position="513"/>
        <end position="540"/>
    </location>
</feature>
<protein>
    <submittedName>
        <fullName evidence="3">Uncharacterized protein</fullName>
    </submittedName>
</protein>
<feature type="region of interest" description="Disordered" evidence="2">
    <location>
        <begin position="1"/>
        <end position="22"/>
    </location>
</feature>
<accession>A0ABZ0PL18</accession>
<dbReference type="Proteomes" id="UP001305521">
    <property type="component" value="Chromosome"/>
</dbReference>
<dbReference type="RefSeq" id="WP_318650366.1">
    <property type="nucleotide sequence ID" value="NZ_CP137852.1"/>
</dbReference>
<organism evidence="3 4">
    <name type="scientific">Sediminicoccus rosea</name>
    <dbReference type="NCBI Taxonomy" id="1225128"/>
    <lineage>
        <taxon>Bacteria</taxon>
        <taxon>Pseudomonadati</taxon>
        <taxon>Pseudomonadota</taxon>
        <taxon>Alphaproteobacteria</taxon>
        <taxon>Acetobacterales</taxon>
        <taxon>Roseomonadaceae</taxon>
        <taxon>Sediminicoccus</taxon>
    </lineage>
</organism>
<dbReference type="EMBL" id="CP137852">
    <property type="protein sequence ID" value="WPB86394.1"/>
    <property type="molecule type" value="Genomic_DNA"/>
</dbReference>
<proteinExistence type="predicted"/>
<evidence type="ECO:0000256" key="1">
    <source>
        <dbReference type="SAM" id="Coils"/>
    </source>
</evidence>
<gene>
    <name evidence="3" type="ORF">R9Z33_05850</name>
</gene>